<proteinExistence type="predicted"/>
<dbReference type="AlphaFoldDB" id="A0A0G4JRM1"/>
<protein>
    <submittedName>
        <fullName evidence="1">Uncharacterized protein</fullName>
    </submittedName>
</protein>
<gene>
    <name evidence="1" type="ORF">BN1221_00943c</name>
</gene>
<name>A0A0G4JRM1_9GAMM</name>
<accession>A0A0G4JRM1</accession>
<organism evidence="1 2">
    <name type="scientific">Brenneria goodwinii</name>
    <dbReference type="NCBI Taxonomy" id="1109412"/>
    <lineage>
        <taxon>Bacteria</taxon>
        <taxon>Pseudomonadati</taxon>
        <taxon>Pseudomonadota</taxon>
        <taxon>Gammaproteobacteria</taxon>
        <taxon>Enterobacterales</taxon>
        <taxon>Pectobacteriaceae</taxon>
        <taxon>Brenneria</taxon>
    </lineage>
</organism>
<reference evidence="2" key="1">
    <citation type="submission" date="2015-01" db="EMBL/GenBank/DDBJ databases">
        <authorList>
            <person name="Paterson Steve"/>
        </authorList>
    </citation>
    <scope>NUCLEOTIDE SEQUENCE [LARGE SCALE GENOMIC DNA]</scope>
    <source>
        <strain evidence="2">OBR1</strain>
    </source>
</reference>
<dbReference type="EMBL" id="CGIG01000001">
    <property type="protein sequence ID" value="CPR14528.1"/>
    <property type="molecule type" value="Genomic_DNA"/>
</dbReference>
<sequence>MGFLNGGVVRFAKLRGTDAGRQQFTRRIAFFTGFRQRNLRVGAKGQTVFFTAEAIAELP</sequence>
<evidence type="ECO:0000313" key="1">
    <source>
        <dbReference type="EMBL" id="CPR14528.1"/>
    </source>
</evidence>
<dbReference type="Proteomes" id="UP000044377">
    <property type="component" value="Unassembled WGS sequence"/>
</dbReference>
<keyword evidence="2" id="KW-1185">Reference proteome</keyword>
<evidence type="ECO:0000313" key="2">
    <source>
        <dbReference type="Proteomes" id="UP000044377"/>
    </source>
</evidence>
<dbReference type="STRING" id="1109412.BN1221_00943c"/>